<dbReference type="SUPFAM" id="SSF53681">
    <property type="entry name" value="Aspartate/glutamate racemase"/>
    <property type="match status" value="2"/>
</dbReference>
<evidence type="ECO:0000256" key="4">
    <source>
        <dbReference type="ARBA" id="ARBA00022984"/>
    </source>
</evidence>
<proteinExistence type="predicted"/>
<dbReference type="InterPro" id="IPR015942">
    <property type="entry name" value="Asp/Glu/hydantoin_racemase"/>
</dbReference>
<evidence type="ECO:0000256" key="3">
    <source>
        <dbReference type="ARBA" id="ARBA00022960"/>
    </source>
</evidence>
<keyword evidence="4" id="KW-0573">Peptidoglycan synthesis</keyword>
<sequence>MKIGLFDSGIGGVSVLKKLAYLNGAHYIYVADTDRAPYGIKTTETLERYIYEILSFLHQKGVSKIFAACNTTDSIILEKNINPGIEYHSIIEAGVCAVKSDMVGIIGTNITVQSATYKSRLEQLEKRVFQKATQLFVSLVEEGIFYGRMVEAVANFYLTPLKKKNIEELILGCTHFPFLKGIISRVLPNVRIIDPAEELSHNISVSKEKRAFVDFYVTGSSKEFERKLRRINFRIPYRVHNLDVKQIEKKVYTFEKAGNINRVIRSG</sequence>
<evidence type="ECO:0000256" key="2">
    <source>
        <dbReference type="ARBA" id="ARBA00013090"/>
    </source>
</evidence>
<dbReference type="PROSITE" id="PS00924">
    <property type="entry name" value="ASP_GLU_RACEMASE_2"/>
    <property type="match status" value="1"/>
</dbReference>
<dbReference type="PANTHER" id="PTHR21198:SF2">
    <property type="entry name" value="GLUTAMATE RACEMASE"/>
    <property type="match status" value="1"/>
</dbReference>
<evidence type="ECO:0000256" key="7">
    <source>
        <dbReference type="NCBIfam" id="TIGR00067"/>
    </source>
</evidence>
<dbReference type="InterPro" id="IPR001920">
    <property type="entry name" value="Asp/Glu_race"/>
</dbReference>
<keyword evidence="6" id="KW-0961">Cell wall biogenesis/degradation</keyword>
<evidence type="ECO:0000313" key="9">
    <source>
        <dbReference type="Proteomes" id="UP000671862"/>
    </source>
</evidence>
<reference evidence="8 9" key="1">
    <citation type="submission" date="2021-03" db="EMBL/GenBank/DDBJ databases">
        <title>Thermosipho ferrireducens sp.nov., an anaerobic thermophilic iron-reducing bacterium isolated from a deep-sea hydrothermal sulfide deposits.</title>
        <authorList>
            <person name="Zeng X."/>
            <person name="Chen Y."/>
            <person name="Shao Z."/>
        </authorList>
    </citation>
    <scope>NUCLEOTIDE SEQUENCE [LARGE SCALE GENOMIC DNA]</scope>
    <source>
        <strain evidence="8 9">JL129W03</strain>
    </source>
</reference>
<name>A0ABX7S686_9BACT</name>
<dbReference type="NCBIfam" id="TIGR00067">
    <property type="entry name" value="glut_race"/>
    <property type="match status" value="1"/>
</dbReference>
<protein>
    <recommendedName>
        <fullName evidence="2 7">Glutamate racemase</fullName>
        <ecNumber evidence="2 7">5.1.1.3</ecNumber>
    </recommendedName>
</protein>
<dbReference type="InterPro" id="IPR004391">
    <property type="entry name" value="Glu_race"/>
</dbReference>
<dbReference type="PANTHER" id="PTHR21198">
    <property type="entry name" value="GLUTAMATE RACEMASE"/>
    <property type="match status" value="1"/>
</dbReference>
<dbReference type="EMBL" id="CP071446">
    <property type="protein sequence ID" value="QTA37341.1"/>
    <property type="molecule type" value="Genomic_DNA"/>
</dbReference>
<dbReference type="Gene3D" id="3.40.50.1860">
    <property type="match status" value="2"/>
</dbReference>
<dbReference type="GO" id="GO:0008881">
    <property type="term" value="F:glutamate racemase activity"/>
    <property type="evidence" value="ECO:0007669"/>
    <property type="project" value="UniProtKB-EC"/>
</dbReference>
<evidence type="ECO:0000256" key="5">
    <source>
        <dbReference type="ARBA" id="ARBA00023235"/>
    </source>
</evidence>
<organism evidence="8 9">
    <name type="scientific">Thermosipho ferrireducens</name>
    <dbReference type="NCBI Taxonomy" id="2571116"/>
    <lineage>
        <taxon>Bacteria</taxon>
        <taxon>Thermotogati</taxon>
        <taxon>Thermotogota</taxon>
        <taxon>Thermotogae</taxon>
        <taxon>Thermotogales</taxon>
        <taxon>Fervidobacteriaceae</taxon>
        <taxon>Thermosipho</taxon>
    </lineage>
</organism>
<keyword evidence="5 8" id="KW-0413">Isomerase</keyword>
<dbReference type="InterPro" id="IPR033134">
    <property type="entry name" value="Asp/Glu_racemase_AS_2"/>
</dbReference>
<evidence type="ECO:0000256" key="6">
    <source>
        <dbReference type="ARBA" id="ARBA00023316"/>
    </source>
</evidence>
<keyword evidence="3" id="KW-0133">Cell shape</keyword>
<dbReference type="RefSeq" id="WP_207566066.1">
    <property type="nucleotide sequence ID" value="NZ_CP071446.1"/>
</dbReference>
<gene>
    <name evidence="8" type="primary">murI</name>
    <name evidence="8" type="ORF">JYK00_06255</name>
</gene>
<evidence type="ECO:0000313" key="8">
    <source>
        <dbReference type="EMBL" id="QTA37341.1"/>
    </source>
</evidence>
<dbReference type="Pfam" id="PF01177">
    <property type="entry name" value="Asp_Glu_race"/>
    <property type="match status" value="1"/>
</dbReference>
<dbReference type="EC" id="5.1.1.3" evidence="2 7"/>
<dbReference type="Proteomes" id="UP000671862">
    <property type="component" value="Chromosome"/>
</dbReference>
<accession>A0ABX7S686</accession>
<comment type="catalytic activity">
    <reaction evidence="1">
        <text>L-glutamate = D-glutamate</text>
        <dbReference type="Rhea" id="RHEA:12813"/>
        <dbReference type="ChEBI" id="CHEBI:29985"/>
        <dbReference type="ChEBI" id="CHEBI:29986"/>
        <dbReference type="EC" id="5.1.1.3"/>
    </reaction>
</comment>
<keyword evidence="9" id="KW-1185">Reference proteome</keyword>
<evidence type="ECO:0000256" key="1">
    <source>
        <dbReference type="ARBA" id="ARBA00001602"/>
    </source>
</evidence>